<dbReference type="EMBL" id="FMUX01000005">
    <property type="protein sequence ID" value="SCY18835.1"/>
    <property type="molecule type" value="Genomic_DNA"/>
</dbReference>
<reference evidence="1 2" key="1">
    <citation type="submission" date="2016-10" db="EMBL/GenBank/DDBJ databases">
        <authorList>
            <person name="de Groot N.N."/>
        </authorList>
    </citation>
    <scope>NUCLEOTIDE SEQUENCE [LARGE SCALE GENOMIC DNA]</scope>
    <source>
        <strain evidence="1 2">AA1</strain>
    </source>
</reference>
<sequence length="101" mass="10801">MSGVGIVHYTKNDEPGTLVAEWCHSEYGNGTGVATGGPSKGFEGHYRIIYYDDQGNLQAERELDIKKSGAQYQVSWLNNGDVSAVGIGIETSGGLSVGYRD</sequence>
<dbReference type="OrthoDB" id="6400981at2"/>
<dbReference type="AlphaFoldDB" id="A0A1G5DW08"/>
<keyword evidence="2" id="KW-1185">Reference proteome</keyword>
<accession>A0A1G5DW08</accession>
<name>A0A1G5DW08_9BACT</name>
<gene>
    <name evidence="1" type="ORF">SAMN05216233_10525</name>
</gene>
<dbReference type="STRING" id="419481.SAMN05216233_10525"/>
<evidence type="ECO:0000313" key="1">
    <source>
        <dbReference type="EMBL" id="SCY18835.1"/>
    </source>
</evidence>
<protein>
    <submittedName>
        <fullName evidence="1">Uncharacterized protein</fullName>
    </submittedName>
</protein>
<proteinExistence type="predicted"/>
<dbReference type="Proteomes" id="UP000198870">
    <property type="component" value="Unassembled WGS sequence"/>
</dbReference>
<organism evidence="1 2">
    <name type="scientific">Desulfoluna spongiiphila</name>
    <dbReference type="NCBI Taxonomy" id="419481"/>
    <lineage>
        <taxon>Bacteria</taxon>
        <taxon>Pseudomonadati</taxon>
        <taxon>Thermodesulfobacteriota</taxon>
        <taxon>Desulfobacteria</taxon>
        <taxon>Desulfobacterales</taxon>
        <taxon>Desulfolunaceae</taxon>
        <taxon>Desulfoluna</taxon>
    </lineage>
</organism>
<dbReference type="RefSeq" id="WP_092210186.1">
    <property type="nucleotide sequence ID" value="NZ_FMUX01000005.1"/>
</dbReference>
<evidence type="ECO:0000313" key="2">
    <source>
        <dbReference type="Proteomes" id="UP000198870"/>
    </source>
</evidence>